<proteinExistence type="predicted"/>
<name>A0A6A5WXC6_9PLEO</name>
<dbReference type="EMBL" id="ML977565">
    <property type="protein sequence ID" value="KAF2004811.1"/>
    <property type="molecule type" value="Genomic_DNA"/>
</dbReference>
<dbReference type="Proteomes" id="UP000799779">
    <property type="component" value="Unassembled WGS sequence"/>
</dbReference>
<evidence type="ECO:0000313" key="1">
    <source>
        <dbReference type="EMBL" id="KAF2004811.1"/>
    </source>
</evidence>
<dbReference type="PANTHER" id="PTHR42052:SF1">
    <property type="entry name" value="ABM DOMAIN-CONTAINING PROTEIN"/>
    <property type="match status" value="1"/>
</dbReference>
<keyword evidence="2" id="KW-1185">Reference proteome</keyword>
<sequence>MPVLEWTALRLKGVDIADPSLLKNLSDVRERLQTNSVFYHCIEDPSLIYILGLWPSLEAHRRFLNSPERDEVLGAQESQLGFEGTVHMELDTMDSLPLDAPVMAMARLFIQDDCVDAFTRGLAEYRQTFIDGAKPYNVVDGWRIDAETGKHESLLISGWTNAQAQIKFMAKASEHAGFAATRANCQRVEVRHAYNMEKQD</sequence>
<reference evidence="1" key="1">
    <citation type="journal article" date="2020" name="Stud. Mycol.">
        <title>101 Dothideomycetes genomes: a test case for predicting lifestyles and emergence of pathogens.</title>
        <authorList>
            <person name="Haridas S."/>
            <person name="Albert R."/>
            <person name="Binder M."/>
            <person name="Bloem J."/>
            <person name="Labutti K."/>
            <person name="Salamov A."/>
            <person name="Andreopoulos B."/>
            <person name="Baker S."/>
            <person name="Barry K."/>
            <person name="Bills G."/>
            <person name="Bluhm B."/>
            <person name="Cannon C."/>
            <person name="Castanera R."/>
            <person name="Culley D."/>
            <person name="Daum C."/>
            <person name="Ezra D."/>
            <person name="Gonzalez J."/>
            <person name="Henrissat B."/>
            <person name="Kuo A."/>
            <person name="Liang C."/>
            <person name="Lipzen A."/>
            <person name="Lutzoni F."/>
            <person name="Magnuson J."/>
            <person name="Mondo S."/>
            <person name="Nolan M."/>
            <person name="Ohm R."/>
            <person name="Pangilinan J."/>
            <person name="Park H.-J."/>
            <person name="Ramirez L."/>
            <person name="Alfaro M."/>
            <person name="Sun H."/>
            <person name="Tritt A."/>
            <person name="Yoshinaga Y."/>
            <person name="Zwiers L.-H."/>
            <person name="Turgeon B."/>
            <person name="Goodwin S."/>
            <person name="Spatafora J."/>
            <person name="Crous P."/>
            <person name="Grigoriev I."/>
        </authorList>
    </citation>
    <scope>NUCLEOTIDE SEQUENCE</scope>
    <source>
        <strain evidence="1">CBS 123094</strain>
    </source>
</reference>
<evidence type="ECO:0008006" key="3">
    <source>
        <dbReference type="Google" id="ProtNLM"/>
    </source>
</evidence>
<organism evidence="1 2">
    <name type="scientific">Amniculicola lignicola CBS 123094</name>
    <dbReference type="NCBI Taxonomy" id="1392246"/>
    <lineage>
        <taxon>Eukaryota</taxon>
        <taxon>Fungi</taxon>
        <taxon>Dikarya</taxon>
        <taxon>Ascomycota</taxon>
        <taxon>Pezizomycotina</taxon>
        <taxon>Dothideomycetes</taxon>
        <taxon>Pleosporomycetidae</taxon>
        <taxon>Pleosporales</taxon>
        <taxon>Amniculicolaceae</taxon>
        <taxon>Amniculicola</taxon>
    </lineage>
</organism>
<dbReference type="PANTHER" id="PTHR42052">
    <property type="entry name" value="ABM DOMAIN-CONTAINING PROTEIN"/>
    <property type="match status" value="1"/>
</dbReference>
<dbReference type="OrthoDB" id="3542212at2759"/>
<accession>A0A6A5WXC6</accession>
<evidence type="ECO:0000313" key="2">
    <source>
        <dbReference type="Proteomes" id="UP000799779"/>
    </source>
</evidence>
<dbReference type="AlphaFoldDB" id="A0A6A5WXC6"/>
<protein>
    <recommendedName>
        <fullName evidence="3">ABM domain-containing protein</fullName>
    </recommendedName>
</protein>
<gene>
    <name evidence="1" type="ORF">P154DRAFT_19323</name>
</gene>